<gene>
    <name evidence="2" type="ORF">SAMN02745124_02766</name>
</gene>
<organism evidence="2 3">
    <name type="scientific">Desulfofustis glycolicus DSM 9705</name>
    <dbReference type="NCBI Taxonomy" id="1121409"/>
    <lineage>
        <taxon>Bacteria</taxon>
        <taxon>Pseudomonadati</taxon>
        <taxon>Thermodesulfobacteriota</taxon>
        <taxon>Desulfobulbia</taxon>
        <taxon>Desulfobulbales</taxon>
        <taxon>Desulfocapsaceae</taxon>
        <taxon>Desulfofustis</taxon>
    </lineage>
</organism>
<dbReference type="EMBL" id="FQXS01000017">
    <property type="protein sequence ID" value="SHH94959.1"/>
    <property type="molecule type" value="Genomic_DNA"/>
</dbReference>
<keyword evidence="3" id="KW-1185">Reference proteome</keyword>
<dbReference type="InterPro" id="IPR023214">
    <property type="entry name" value="HAD_sf"/>
</dbReference>
<dbReference type="InterPro" id="IPR036412">
    <property type="entry name" value="HAD-like_sf"/>
</dbReference>
<evidence type="ECO:0000256" key="1">
    <source>
        <dbReference type="ARBA" id="ARBA00022801"/>
    </source>
</evidence>
<dbReference type="Pfam" id="PF00702">
    <property type="entry name" value="Hydrolase"/>
    <property type="match status" value="1"/>
</dbReference>
<name>A0A1M5X558_9BACT</name>
<sequence length="234" mass="26001">MQTIKGLFFDVGGTIFDWKNTARQRIEELADTAGRGIDSESFAVDWRDEMFKIHTQVRHGNLPYINADSMLLQALDHLTARYPLLGEIDRAVLVTSTWHNMRAFTGAAEAINRLRSRYLVVVLTILSWEAIVRSSKYAGVQWDGILSCEFLGYYKPSIQAYLKATSLLGLRPGEAMMVATHEGDLAAAQNAGMRTAHVVVPVEDNVGEGFTVPAETTFDIVAGDFDELCTRLQV</sequence>
<dbReference type="GO" id="GO:0016787">
    <property type="term" value="F:hydrolase activity"/>
    <property type="evidence" value="ECO:0007669"/>
    <property type="project" value="UniProtKB-KW"/>
</dbReference>
<dbReference type="Proteomes" id="UP000184139">
    <property type="component" value="Unassembled WGS sequence"/>
</dbReference>
<protein>
    <submittedName>
        <fullName evidence="2">2-haloacid dehalogenase</fullName>
    </submittedName>
</protein>
<evidence type="ECO:0000313" key="3">
    <source>
        <dbReference type="Proteomes" id="UP000184139"/>
    </source>
</evidence>
<dbReference type="Gene3D" id="1.10.150.240">
    <property type="entry name" value="Putative phosphatase, domain 2"/>
    <property type="match status" value="1"/>
</dbReference>
<dbReference type="SFLD" id="SFLDG01129">
    <property type="entry name" value="C1.5:_HAD__Beta-PGM__Phosphata"/>
    <property type="match status" value="1"/>
</dbReference>
<dbReference type="AlphaFoldDB" id="A0A1M5X558"/>
<keyword evidence="1" id="KW-0378">Hydrolase</keyword>
<accession>A0A1M5X558</accession>
<dbReference type="SUPFAM" id="SSF56784">
    <property type="entry name" value="HAD-like"/>
    <property type="match status" value="1"/>
</dbReference>
<dbReference type="InterPro" id="IPR023198">
    <property type="entry name" value="PGP-like_dom2"/>
</dbReference>
<dbReference type="InterPro" id="IPR051540">
    <property type="entry name" value="S-2-haloacid_dehalogenase"/>
</dbReference>
<dbReference type="PANTHER" id="PTHR43316">
    <property type="entry name" value="HYDROLASE, HALOACID DELAHOGENASE-RELATED"/>
    <property type="match status" value="1"/>
</dbReference>
<reference evidence="2 3" key="1">
    <citation type="submission" date="2016-11" db="EMBL/GenBank/DDBJ databases">
        <authorList>
            <person name="Jaros S."/>
            <person name="Januszkiewicz K."/>
            <person name="Wedrychowicz H."/>
        </authorList>
    </citation>
    <scope>NUCLEOTIDE SEQUENCE [LARGE SCALE GENOMIC DNA]</scope>
    <source>
        <strain evidence="2 3">DSM 9705</strain>
    </source>
</reference>
<dbReference type="STRING" id="1121409.SAMN02745124_02766"/>
<dbReference type="SFLD" id="SFLDS00003">
    <property type="entry name" value="Haloacid_Dehalogenase"/>
    <property type="match status" value="1"/>
</dbReference>
<dbReference type="Gene3D" id="3.40.50.1000">
    <property type="entry name" value="HAD superfamily/HAD-like"/>
    <property type="match status" value="1"/>
</dbReference>
<dbReference type="PANTHER" id="PTHR43316:SF3">
    <property type="entry name" value="HALOACID DEHALOGENASE, TYPE II (AFU_ORTHOLOGUE AFUA_2G07750)-RELATED"/>
    <property type="match status" value="1"/>
</dbReference>
<evidence type="ECO:0000313" key="2">
    <source>
        <dbReference type="EMBL" id="SHH94959.1"/>
    </source>
</evidence>
<proteinExistence type="predicted"/>